<dbReference type="GO" id="GO:0005789">
    <property type="term" value="C:endoplasmic reticulum membrane"/>
    <property type="evidence" value="ECO:0007669"/>
    <property type="project" value="UniProtKB-SubCell"/>
</dbReference>
<evidence type="ECO:0000313" key="13">
    <source>
        <dbReference type="EMBL" id="KAL3873570.1"/>
    </source>
</evidence>
<comment type="catalytic activity">
    <reaction evidence="10">
        <text>a 1,2-diacyl-sn-glycero-3-phospho-L-serine(in) = a 1,2-diacyl-sn-glycero-3-phospho-L-serine(out)</text>
        <dbReference type="Rhea" id="RHEA:38663"/>
        <dbReference type="ChEBI" id="CHEBI:57262"/>
    </reaction>
</comment>
<name>A0ABD3WJA6_SINWO</name>
<comment type="similarity">
    <text evidence="3">Belongs to the ATG2 family.</text>
</comment>
<evidence type="ECO:0000256" key="1">
    <source>
        <dbReference type="ARBA" id="ARBA00004406"/>
    </source>
</evidence>
<dbReference type="Pfam" id="PF13329">
    <property type="entry name" value="ATG2_CAD"/>
    <property type="match status" value="2"/>
</dbReference>
<feature type="compositionally biased region" description="Basic and acidic residues" evidence="12">
    <location>
        <begin position="1218"/>
        <end position="1230"/>
    </location>
</feature>
<comment type="caution">
    <text evidence="13">The sequence shown here is derived from an EMBL/GenBank/DDBJ whole genome shotgun (WGS) entry which is preliminary data.</text>
</comment>
<keyword evidence="14" id="KW-1185">Reference proteome</keyword>
<dbReference type="GO" id="GO:0034045">
    <property type="term" value="C:phagophore assembly site membrane"/>
    <property type="evidence" value="ECO:0007669"/>
    <property type="project" value="UniProtKB-SubCell"/>
</dbReference>
<keyword evidence="7" id="KW-0072">Autophagy</keyword>
<evidence type="ECO:0000256" key="3">
    <source>
        <dbReference type="ARBA" id="ARBA00009714"/>
    </source>
</evidence>
<evidence type="ECO:0000256" key="8">
    <source>
        <dbReference type="ARBA" id="ARBA00023055"/>
    </source>
</evidence>
<evidence type="ECO:0000256" key="9">
    <source>
        <dbReference type="ARBA" id="ARBA00023136"/>
    </source>
</evidence>
<organism evidence="13 14">
    <name type="scientific">Sinanodonta woodiana</name>
    <name type="common">Chinese pond mussel</name>
    <name type="synonym">Anodonta woodiana</name>
    <dbReference type="NCBI Taxonomy" id="1069815"/>
    <lineage>
        <taxon>Eukaryota</taxon>
        <taxon>Metazoa</taxon>
        <taxon>Spiralia</taxon>
        <taxon>Lophotrochozoa</taxon>
        <taxon>Mollusca</taxon>
        <taxon>Bivalvia</taxon>
        <taxon>Autobranchia</taxon>
        <taxon>Heteroconchia</taxon>
        <taxon>Palaeoheterodonta</taxon>
        <taxon>Unionida</taxon>
        <taxon>Unionoidea</taxon>
        <taxon>Unionidae</taxon>
        <taxon>Unioninae</taxon>
        <taxon>Sinanodonta</taxon>
    </lineage>
</organism>
<feature type="compositionally biased region" description="Polar residues" evidence="12">
    <location>
        <begin position="107"/>
        <end position="129"/>
    </location>
</feature>
<dbReference type="GO" id="GO:0006914">
    <property type="term" value="P:autophagy"/>
    <property type="evidence" value="ECO:0007669"/>
    <property type="project" value="UniProtKB-KW"/>
</dbReference>
<feature type="region of interest" description="Disordered" evidence="12">
    <location>
        <begin position="33"/>
        <end position="52"/>
    </location>
</feature>
<evidence type="ECO:0000256" key="6">
    <source>
        <dbReference type="ARBA" id="ARBA00022824"/>
    </source>
</evidence>
<evidence type="ECO:0000256" key="7">
    <source>
        <dbReference type="ARBA" id="ARBA00023006"/>
    </source>
</evidence>
<keyword evidence="6" id="KW-0256">Endoplasmic reticulum</keyword>
<dbReference type="GO" id="GO:0006869">
    <property type="term" value="P:lipid transport"/>
    <property type="evidence" value="ECO:0007669"/>
    <property type="project" value="UniProtKB-KW"/>
</dbReference>
<keyword evidence="5" id="KW-0813">Transport</keyword>
<comment type="subcellular location">
    <subcellularLocation>
        <location evidence="1">Endoplasmic reticulum membrane</location>
        <topology evidence="1">Peripheral membrane protein</topology>
    </subcellularLocation>
    <subcellularLocation>
        <location evidence="2">Preautophagosomal structure membrane</location>
        <topology evidence="2">Peripheral membrane protein</topology>
    </subcellularLocation>
</comment>
<evidence type="ECO:0000256" key="12">
    <source>
        <dbReference type="SAM" id="MobiDB-lite"/>
    </source>
</evidence>
<comment type="catalytic activity">
    <reaction evidence="11">
        <text>a 1,2-diacyl-sn-glycero-3-phosphoethanolamine(in) = a 1,2-diacyl-sn-glycero-3-phosphoethanolamine(out)</text>
        <dbReference type="Rhea" id="RHEA:38895"/>
        <dbReference type="ChEBI" id="CHEBI:64612"/>
    </reaction>
</comment>
<evidence type="ECO:0000256" key="11">
    <source>
        <dbReference type="ARBA" id="ARBA00024615"/>
    </source>
</evidence>
<sequence>MNILCQFGSLHILLSPRQLHGILELASGLAAPVSSDSSPVRSHGTKSRPMSVDDQKIVEGDLQSQMLSNRMLYHRGHSIDYPLQSLESEEDHYFSLAGDNKTHTDNESLVTSTYSASTVPGSSRASSSGKVHRESGSGVFKSPEDTSAAEQSQCHFKLSFISATILHNNPVICPNNSPTRLSPSKSMKEVSDKFFHHVAGINVVSLADVNEVRTKFEELIAHDHLRLLGKPLNVECNQKSSVKESSLTVHVTMGFTDLVETLYAKQGTAKVPAVNELMVFQQNDDKSKLYTSTHGAATCVTVDIKSVEHTRVSHRIGPHSQITVEMSLGEFTSEVDITIVDRINSLIKPEAITTSTSFIPANSFYHNGSSMYTLSRLEEGPPAAETEVNIVISSPASKLLLRFPVPDLRRTLNLDKSWWQRTLRDDVLVIELEQAKFQTLLTVGQSLQSFDFTANEIHGSLKLSSSTEPQRFAHVCGDGGEDGFNRPRVAMHFYQKAPISELEEDQFCYDSTPLDSLNGVCDFKKAEPSPFSSKKNMYAKEETDKSSLQTEEMVLPADKEELKEFQEKSLSNTKMSLDISLPNVCLFLPSKQFYEILYNRLNNDLLLWEPTAPSPMHISDQYGSGQYLTDLNVFPQYPETFDMAKSVIQYNESDSDSDVDAPYYSIHDSRYHRQQRQPRQQQSKLCLTLNIGKGRLTAFTDCKSSDGQDVEGSHGELLLQINEALLFVASCHNGDPGLQYICVTANVAELYHKGEVQNTECLPNIDCEELSAPVPSHLQDTQLIYRSEQGILMHDAEKIGCGPESLDMVSLAVRVKLNTKASELDLTTDVTVKEFTLSLGVRGATMKYIMNLPNKSFFSQLIDFIDVKDYPVLGYMEPKVITEFHVHLWNCAIDYRPLKLPIRTLLLAESFSIASNIVAESTSSLLRFVLDDGALFISDKIKASQTDVMKNYVCVANVERLELLLRKSDGKDQKSPKTFLQVSTNRMNLRTCSDSCKALISLLQYLASDGDLDITMMTSNQEPDLVCEDMKCDIKSTEDQVTGRSSGSDFQLSESKIEHVHSMMSEAMRESSQSVSNSESNRSVNSQATKVYFIPDEECDHFGKAPETGLRPIVIMANVDSVSSSMSERTDEEHSDDEDDGFCFIDDPGWVIAPKDGEPSIRVFTQTPIEIKDNYFENPSGRTDLLQSPELFPVAEGRYTLKELNLVWYMYGGKDFDGSSPHEPKEKHSDTVITDTSSGKGVSMSFHKGSPASARKLSGLAGGIEAPPISKDSFQTLAGPHRDHKKYMELHLNKVRFQHENYPLSAKHVARQVLLVYDIEILDRLKSSKINKFLYLYSSEEKPRRTHANMVYIKALHRRPDPKVDEEECSLKVSLQPIRLNIDQDTLFFLHQFFKESFGSSADSDKAQHGDGDSKPSGPKSVSSNPPPPLMTVKKMSPSPEEKTPDMLIHFDELHHNLQASFGNASQSSQDSDTLSNGSRQSDQPVFFKSFVFSPDVPIRLDYHGKFDMERGTLAGLGGLVSLNRSELKLKKLHYKHGLLGLDKVAAYALNEWLTDIKVNQLPSILGGVGPMHSFVQLAQGLRDLFWLPVEQYRKDGRIIRGIQRGASSFSTSTAMSLLELTNRVVQGLQCVAELTFDMVSPGPRGRMRFSPKQPSDLREGVSNAYIVIREGFSETAQNFVDAASKEHDEKGMMGAVGGVLRQIPPTIVQPVIIGTRATSNILGGIRSQIKPDAHKEEEDKWKEEIIN</sequence>
<feature type="compositionally biased region" description="Basic and acidic residues" evidence="12">
    <location>
        <begin position="1403"/>
        <end position="1414"/>
    </location>
</feature>
<evidence type="ECO:0000256" key="2">
    <source>
        <dbReference type="ARBA" id="ARBA00004623"/>
    </source>
</evidence>
<dbReference type="InterPro" id="IPR026849">
    <property type="entry name" value="ATG2"/>
</dbReference>
<evidence type="ECO:0000256" key="5">
    <source>
        <dbReference type="ARBA" id="ARBA00022448"/>
    </source>
</evidence>
<accession>A0ABD3WJA6</accession>
<feature type="region of interest" description="Disordered" evidence="12">
    <location>
        <begin position="1218"/>
        <end position="1247"/>
    </location>
</feature>
<proteinExistence type="inferred from homology"/>
<dbReference type="PANTHER" id="PTHR13190">
    <property type="entry name" value="AUTOPHAGY-RELATED 2, ISOFORM A"/>
    <property type="match status" value="1"/>
</dbReference>
<gene>
    <name evidence="13" type="ORF">ACJMK2_036667</name>
</gene>
<keyword evidence="9" id="KW-0472">Membrane</keyword>
<protein>
    <recommendedName>
        <fullName evidence="4">Autophagy-related protein 2</fullName>
    </recommendedName>
</protein>
<evidence type="ECO:0000256" key="10">
    <source>
        <dbReference type="ARBA" id="ARBA00024479"/>
    </source>
</evidence>
<dbReference type="Proteomes" id="UP001634394">
    <property type="component" value="Unassembled WGS sequence"/>
</dbReference>
<keyword evidence="8" id="KW-0445">Lipid transport</keyword>
<dbReference type="PANTHER" id="PTHR13190:SF1">
    <property type="entry name" value="AUTOPHAGY-RELATED 2, ISOFORM A"/>
    <property type="match status" value="1"/>
</dbReference>
<dbReference type="EMBL" id="JBJQND010000006">
    <property type="protein sequence ID" value="KAL3873570.1"/>
    <property type="molecule type" value="Genomic_DNA"/>
</dbReference>
<evidence type="ECO:0000256" key="4">
    <source>
        <dbReference type="ARBA" id="ARBA00018070"/>
    </source>
</evidence>
<evidence type="ECO:0000313" key="14">
    <source>
        <dbReference type="Proteomes" id="UP001634394"/>
    </source>
</evidence>
<feature type="region of interest" description="Disordered" evidence="12">
    <location>
        <begin position="98"/>
        <end position="146"/>
    </location>
</feature>
<reference evidence="13 14" key="1">
    <citation type="submission" date="2024-11" db="EMBL/GenBank/DDBJ databases">
        <title>Chromosome-level genome assembly of the freshwater bivalve Anodonta woodiana.</title>
        <authorList>
            <person name="Chen X."/>
        </authorList>
    </citation>
    <scope>NUCLEOTIDE SEQUENCE [LARGE SCALE GENOMIC DNA]</scope>
    <source>
        <strain evidence="13">MN2024</strain>
        <tissue evidence="13">Gills</tissue>
    </source>
</reference>
<feature type="compositionally biased region" description="Polar residues" evidence="12">
    <location>
        <begin position="1231"/>
        <end position="1240"/>
    </location>
</feature>
<feature type="region of interest" description="Disordered" evidence="12">
    <location>
        <begin position="1401"/>
        <end position="1444"/>
    </location>
</feature>